<sequence>MNSWNNLFPASALSVSGSMGLFSASANAVAPRVLCRQRNVEDACKGSE</sequence>
<dbReference type="AlphaFoldDB" id="D1QNF9"/>
<dbReference type="STRING" id="649760.HMPREF0971_00495"/>
<evidence type="ECO:0000313" key="2">
    <source>
        <dbReference type="Proteomes" id="UP000004079"/>
    </source>
</evidence>
<dbReference type="Proteomes" id="UP000004079">
    <property type="component" value="Unassembled WGS sequence"/>
</dbReference>
<proteinExistence type="predicted"/>
<dbReference type="EMBL" id="ACUZ02000004">
    <property type="protein sequence ID" value="EFB33216.1"/>
    <property type="molecule type" value="Genomic_DNA"/>
</dbReference>
<organism evidence="1 2">
    <name type="scientific">Segatella oris F0302</name>
    <dbReference type="NCBI Taxonomy" id="649760"/>
    <lineage>
        <taxon>Bacteria</taxon>
        <taxon>Pseudomonadati</taxon>
        <taxon>Bacteroidota</taxon>
        <taxon>Bacteroidia</taxon>
        <taxon>Bacteroidales</taxon>
        <taxon>Prevotellaceae</taxon>
        <taxon>Segatella</taxon>
    </lineage>
</organism>
<accession>D1QNF9</accession>
<name>D1QNF9_9BACT</name>
<evidence type="ECO:0000313" key="1">
    <source>
        <dbReference type="EMBL" id="EFB33216.1"/>
    </source>
</evidence>
<gene>
    <name evidence="1" type="ORF">HMPREF0971_00495</name>
</gene>
<dbReference type="HOGENOM" id="CLU_3156340_0_0_10"/>
<comment type="caution">
    <text evidence="1">The sequence shown here is derived from an EMBL/GenBank/DDBJ whole genome shotgun (WGS) entry which is preliminary data.</text>
</comment>
<protein>
    <submittedName>
        <fullName evidence="1">Uncharacterized protein</fullName>
    </submittedName>
</protein>
<reference evidence="1 2" key="1">
    <citation type="submission" date="2009-11" db="EMBL/GenBank/DDBJ databases">
        <authorList>
            <person name="Weinstock G."/>
            <person name="Sodergren E."/>
            <person name="Clifton S."/>
            <person name="Fulton L."/>
            <person name="Fulton B."/>
            <person name="Courtney L."/>
            <person name="Fronick C."/>
            <person name="Harrison M."/>
            <person name="Strong C."/>
            <person name="Farmer C."/>
            <person name="Delahaunty K."/>
            <person name="Markovic C."/>
            <person name="Hall O."/>
            <person name="Minx P."/>
            <person name="Tomlinson C."/>
            <person name="Mitreva M."/>
            <person name="Nelson J."/>
            <person name="Hou S."/>
            <person name="Wollam A."/>
            <person name="Pepin K.H."/>
            <person name="Johnson M."/>
            <person name="Bhonagiri V."/>
            <person name="Nash W.E."/>
            <person name="Warren W."/>
            <person name="Chinwalla A."/>
            <person name="Mardis E.R."/>
            <person name="Wilson R.K."/>
        </authorList>
    </citation>
    <scope>NUCLEOTIDE SEQUENCE [LARGE SCALE GENOMIC DNA]</scope>
    <source>
        <strain evidence="1 2">F0302</strain>
    </source>
</reference>